<feature type="region of interest" description="Disordered" evidence="1">
    <location>
        <begin position="1"/>
        <end position="20"/>
    </location>
</feature>
<accession>A0A2P5DRJ7</accession>
<organism evidence="2 3">
    <name type="scientific">Parasponia andersonii</name>
    <name type="common">Sponia andersonii</name>
    <dbReference type="NCBI Taxonomy" id="3476"/>
    <lineage>
        <taxon>Eukaryota</taxon>
        <taxon>Viridiplantae</taxon>
        <taxon>Streptophyta</taxon>
        <taxon>Embryophyta</taxon>
        <taxon>Tracheophyta</taxon>
        <taxon>Spermatophyta</taxon>
        <taxon>Magnoliopsida</taxon>
        <taxon>eudicotyledons</taxon>
        <taxon>Gunneridae</taxon>
        <taxon>Pentapetalae</taxon>
        <taxon>rosids</taxon>
        <taxon>fabids</taxon>
        <taxon>Rosales</taxon>
        <taxon>Cannabaceae</taxon>
        <taxon>Parasponia</taxon>
    </lineage>
</organism>
<evidence type="ECO:0000256" key="1">
    <source>
        <dbReference type="SAM" id="MobiDB-lite"/>
    </source>
</evidence>
<dbReference type="AlphaFoldDB" id="A0A2P5DRJ7"/>
<proteinExistence type="predicted"/>
<feature type="region of interest" description="Disordered" evidence="1">
    <location>
        <begin position="96"/>
        <end position="148"/>
    </location>
</feature>
<dbReference type="EMBL" id="JXTB01000021">
    <property type="protein sequence ID" value="PON75915.1"/>
    <property type="molecule type" value="Genomic_DNA"/>
</dbReference>
<sequence length="181" mass="20186">MVAELSKRLRAHHSQTPDDLAANECPREYLSHFLEVMSLVHNADSVQATGSFVRSLQPGSMLLDHLLLNLSYDMPDVQAKSEWVFRVLESHQKMPKTSATITASPAQTLAPQGVKRHVPDQGPTSKQEAPIQGSQEGGKRRKASRDLLPKYELNTPIDMIYLQNRDRGISKTRPSLAFLST</sequence>
<feature type="compositionally biased region" description="Polar residues" evidence="1">
    <location>
        <begin position="96"/>
        <end position="110"/>
    </location>
</feature>
<reference evidence="3" key="1">
    <citation type="submission" date="2016-06" db="EMBL/GenBank/DDBJ databases">
        <title>Parallel loss of symbiosis genes in relatives of nitrogen-fixing non-legume Parasponia.</title>
        <authorList>
            <person name="Van Velzen R."/>
            <person name="Holmer R."/>
            <person name="Bu F."/>
            <person name="Rutten L."/>
            <person name="Van Zeijl A."/>
            <person name="Liu W."/>
            <person name="Santuari L."/>
            <person name="Cao Q."/>
            <person name="Sharma T."/>
            <person name="Shen D."/>
            <person name="Roswanjaya Y."/>
            <person name="Wardhani T."/>
            <person name="Kalhor M.S."/>
            <person name="Jansen J."/>
            <person name="Van den Hoogen J."/>
            <person name="Gungor B."/>
            <person name="Hartog M."/>
            <person name="Hontelez J."/>
            <person name="Verver J."/>
            <person name="Yang W.-C."/>
            <person name="Schijlen E."/>
            <person name="Repin R."/>
            <person name="Schilthuizen M."/>
            <person name="Schranz E."/>
            <person name="Heidstra R."/>
            <person name="Miyata K."/>
            <person name="Fedorova E."/>
            <person name="Kohlen W."/>
            <person name="Bisseling T."/>
            <person name="Smit S."/>
            <person name="Geurts R."/>
        </authorList>
    </citation>
    <scope>NUCLEOTIDE SEQUENCE [LARGE SCALE GENOMIC DNA]</scope>
    <source>
        <strain evidence="3">cv. WU1-14</strain>
    </source>
</reference>
<name>A0A2P5DRJ7_PARAD</name>
<comment type="caution">
    <text evidence="2">The sequence shown here is derived from an EMBL/GenBank/DDBJ whole genome shotgun (WGS) entry which is preliminary data.</text>
</comment>
<evidence type="ECO:0000313" key="2">
    <source>
        <dbReference type="EMBL" id="PON75915.1"/>
    </source>
</evidence>
<dbReference type="OrthoDB" id="1748993at2759"/>
<gene>
    <name evidence="2" type="ORF">PanWU01x14_038660</name>
</gene>
<evidence type="ECO:0000313" key="3">
    <source>
        <dbReference type="Proteomes" id="UP000237105"/>
    </source>
</evidence>
<protein>
    <submittedName>
        <fullName evidence="2">Uncharacterized protein</fullName>
    </submittedName>
</protein>
<dbReference type="Proteomes" id="UP000237105">
    <property type="component" value="Unassembled WGS sequence"/>
</dbReference>
<keyword evidence="3" id="KW-1185">Reference proteome</keyword>